<reference evidence="2" key="1">
    <citation type="submission" date="2022-09" db="EMBL/GenBank/DDBJ databases">
        <title>Aureispira anguillicida sp. nov., isolated from Leptocephalus of Japanese eel Anguilla japonica.</title>
        <authorList>
            <person name="Yuasa K."/>
            <person name="Mekata T."/>
            <person name="Ikunari K."/>
        </authorList>
    </citation>
    <scope>NUCLEOTIDE SEQUENCE</scope>
    <source>
        <strain evidence="2">EL160426</strain>
    </source>
</reference>
<dbReference type="PROSITE" id="PS51257">
    <property type="entry name" value="PROKAR_LIPOPROTEIN"/>
    <property type="match status" value="1"/>
</dbReference>
<dbReference type="RefSeq" id="WP_264793480.1">
    <property type="nucleotide sequence ID" value="NZ_AP026867.1"/>
</dbReference>
<dbReference type="EMBL" id="AP026867">
    <property type="protein sequence ID" value="BDS12409.1"/>
    <property type="molecule type" value="Genomic_DNA"/>
</dbReference>
<evidence type="ECO:0008006" key="4">
    <source>
        <dbReference type="Google" id="ProtNLM"/>
    </source>
</evidence>
<keyword evidence="1" id="KW-0175">Coiled coil</keyword>
<dbReference type="Proteomes" id="UP001060919">
    <property type="component" value="Chromosome"/>
</dbReference>
<accession>A0A915YG56</accession>
<feature type="coiled-coil region" evidence="1">
    <location>
        <begin position="30"/>
        <end position="67"/>
    </location>
</feature>
<organism evidence="2 3">
    <name type="scientific">Aureispira anguillae</name>
    <dbReference type="NCBI Taxonomy" id="2864201"/>
    <lineage>
        <taxon>Bacteria</taxon>
        <taxon>Pseudomonadati</taxon>
        <taxon>Bacteroidota</taxon>
        <taxon>Saprospiria</taxon>
        <taxon>Saprospirales</taxon>
        <taxon>Saprospiraceae</taxon>
        <taxon>Aureispira</taxon>
    </lineage>
</organism>
<sequence length="68" mass="7680">MKYLITLIFFTVIFASCGSGDNTEAESQVSEELIEETKTLESENEALDETVQNIKTSTEELDKMLEEL</sequence>
<proteinExistence type="predicted"/>
<evidence type="ECO:0000256" key="1">
    <source>
        <dbReference type="SAM" id="Coils"/>
    </source>
</evidence>
<keyword evidence="3" id="KW-1185">Reference proteome</keyword>
<name>A0A915YG56_9BACT</name>
<gene>
    <name evidence="2" type="ORF">AsAng_0031300</name>
</gene>
<dbReference type="AlphaFoldDB" id="A0A915YG56"/>
<evidence type="ECO:0000313" key="2">
    <source>
        <dbReference type="EMBL" id="BDS12409.1"/>
    </source>
</evidence>
<evidence type="ECO:0000313" key="3">
    <source>
        <dbReference type="Proteomes" id="UP001060919"/>
    </source>
</evidence>
<dbReference type="KEGG" id="aup:AsAng_0031300"/>
<protein>
    <recommendedName>
        <fullName evidence="4">Lipoprotein</fullName>
    </recommendedName>
</protein>